<dbReference type="PANTHER" id="PTHR31826">
    <property type="entry name" value="NICALIN"/>
    <property type="match status" value="1"/>
</dbReference>
<evidence type="ECO:0000256" key="9">
    <source>
        <dbReference type="ARBA" id="ARBA00034873"/>
    </source>
</evidence>
<protein>
    <recommendedName>
        <fullName evidence="9">BOS complex subunit NCLN</fullName>
    </recommendedName>
</protein>
<dbReference type="InterPro" id="IPR018247">
    <property type="entry name" value="EF_Hand_1_Ca_BS"/>
</dbReference>
<evidence type="ECO:0000256" key="10">
    <source>
        <dbReference type="SAM" id="Phobius"/>
    </source>
</evidence>
<keyword evidence="5" id="KW-0256">Endoplasmic reticulum</keyword>
<comment type="similarity">
    <text evidence="2">Belongs to the nicastrin family.</text>
</comment>
<keyword evidence="7 10" id="KW-0472">Membrane</keyword>
<proteinExistence type="inferred from homology"/>
<dbReference type="SUPFAM" id="SSF53187">
    <property type="entry name" value="Zn-dependent exopeptidases"/>
    <property type="match status" value="1"/>
</dbReference>
<evidence type="ECO:0000256" key="5">
    <source>
        <dbReference type="ARBA" id="ARBA00022824"/>
    </source>
</evidence>
<reference evidence="13" key="1">
    <citation type="submission" date="2025-08" db="UniProtKB">
        <authorList>
            <consortium name="RefSeq"/>
        </authorList>
    </citation>
    <scope>IDENTIFICATION</scope>
    <source>
        <tissue evidence="13">Testes</tissue>
    </source>
</reference>
<evidence type="ECO:0000313" key="13">
    <source>
        <dbReference type="RefSeq" id="XP_006822841.1"/>
    </source>
</evidence>
<dbReference type="InterPro" id="IPR016574">
    <property type="entry name" value="Nicalin"/>
</dbReference>
<gene>
    <name evidence="13" type="primary">LOC100370130</name>
</gene>
<dbReference type="RefSeq" id="XP_006822841.1">
    <property type="nucleotide sequence ID" value="XM_006822778.1"/>
</dbReference>
<keyword evidence="3 10" id="KW-0812">Transmembrane</keyword>
<evidence type="ECO:0000256" key="1">
    <source>
        <dbReference type="ARBA" id="ARBA00004389"/>
    </source>
</evidence>
<dbReference type="Pfam" id="PF04389">
    <property type="entry name" value="Peptidase_M28"/>
    <property type="match status" value="1"/>
</dbReference>
<evidence type="ECO:0000256" key="6">
    <source>
        <dbReference type="ARBA" id="ARBA00022989"/>
    </source>
</evidence>
<keyword evidence="12" id="KW-1185">Reference proteome</keyword>
<organism evidence="12 13">
    <name type="scientific">Saccoglossus kowalevskii</name>
    <name type="common">Acorn worm</name>
    <dbReference type="NCBI Taxonomy" id="10224"/>
    <lineage>
        <taxon>Eukaryota</taxon>
        <taxon>Metazoa</taxon>
        <taxon>Hemichordata</taxon>
        <taxon>Enteropneusta</taxon>
        <taxon>Harrimaniidae</taxon>
        <taxon>Saccoglossus</taxon>
    </lineage>
</organism>
<keyword evidence="6 10" id="KW-1133">Transmembrane helix</keyword>
<comment type="subcellular location">
    <subcellularLocation>
        <location evidence="1">Endoplasmic reticulum membrane</location>
        <topology evidence="1">Single-pass membrane protein</topology>
    </subcellularLocation>
</comment>
<keyword evidence="4" id="KW-0732">Signal</keyword>
<evidence type="ECO:0000259" key="11">
    <source>
        <dbReference type="Pfam" id="PF04389"/>
    </source>
</evidence>
<dbReference type="GeneID" id="100370130"/>
<dbReference type="PROSITE" id="PS00018">
    <property type="entry name" value="EF_HAND_1"/>
    <property type="match status" value="1"/>
</dbReference>
<feature type="transmembrane region" description="Helical" evidence="10">
    <location>
        <begin position="466"/>
        <end position="487"/>
    </location>
</feature>
<sequence>MEARPIDSAVATRRCVITRLTELTMDRYRELLEQAAGALLVLIPSSLSSMSENELQVGTAIQAENFTYMNWLELEPQLLTEQTNVPIYFAYEDDNLLNIYSDIQHAVNSDQAASAAEALLSAVYANGFQMVVNGPQAKAVKDMPVTSIQGKLSGLGIEDQLPSIAIVAHYDAFGVAPHLSFGSDSNGSGVVALLELARLFSKLFTSSRTHAKYNLLFLLSGGGKFNYQGTKKWIEDNVETADSSLLSDVSYVFCLDSIGATDNLYLHVSKPPKEGTTSYQLLQELQSVSDMHYPDVNFSLIHKKINLADDLLAWEHERFSIKRLPAGTLSHLQSHKDLHRNSIVDERSSVDVDVLCRNIKIIAESIARYIYSINSVNQTDPIHVFTDATAVNREFVESWMDYLSSYPRAAPLMNKDHHLLHTLEHTMSRYLKEVKRFNVKADKRDPEFVFYDGLMFTMYAYNVKPAVFDLFLAFGIAAYLGLVYLAIQNFSLLYEKLKTISVSVKLKPQ</sequence>
<dbReference type="Gene3D" id="3.40.630.10">
    <property type="entry name" value="Zn peptidases"/>
    <property type="match status" value="1"/>
</dbReference>
<evidence type="ECO:0000256" key="8">
    <source>
        <dbReference type="ARBA" id="ARBA00023180"/>
    </source>
</evidence>
<dbReference type="CDD" id="cd03882">
    <property type="entry name" value="M28_nicalin_like"/>
    <property type="match status" value="1"/>
</dbReference>
<name>A0ABM0MS50_SACKO</name>
<keyword evidence="8" id="KW-0325">Glycoprotein</keyword>
<dbReference type="InterPro" id="IPR007484">
    <property type="entry name" value="Peptidase_M28"/>
</dbReference>
<dbReference type="Proteomes" id="UP000694865">
    <property type="component" value="Unplaced"/>
</dbReference>
<accession>A0ABM0MS50</accession>
<evidence type="ECO:0000256" key="4">
    <source>
        <dbReference type="ARBA" id="ARBA00022729"/>
    </source>
</evidence>
<evidence type="ECO:0000313" key="12">
    <source>
        <dbReference type="Proteomes" id="UP000694865"/>
    </source>
</evidence>
<evidence type="ECO:0000256" key="2">
    <source>
        <dbReference type="ARBA" id="ARBA00007717"/>
    </source>
</evidence>
<evidence type="ECO:0000256" key="7">
    <source>
        <dbReference type="ARBA" id="ARBA00023136"/>
    </source>
</evidence>
<feature type="domain" description="Peptidase M28" evidence="11">
    <location>
        <begin position="163"/>
        <end position="321"/>
    </location>
</feature>
<evidence type="ECO:0000256" key="3">
    <source>
        <dbReference type="ARBA" id="ARBA00022692"/>
    </source>
</evidence>